<dbReference type="PATRIC" id="fig|1423726.3.peg.2645"/>
<dbReference type="RefSeq" id="WP_083483146.1">
    <property type="nucleotide sequence ID" value="NZ_AZDA01000003.1"/>
</dbReference>
<dbReference type="AlphaFoldDB" id="A0A0R1H2S1"/>
<dbReference type="OrthoDB" id="2324004at2"/>
<dbReference type="EMBL" id="AZDA01000003">
    <property type="protein sequence ID" value="KRK40800.1"/>
    <property type="molecule type" value="Genomic_DNA"/>
</dbReference>
<evidence type="ECO:0008006" key="3">
    <source>
        <dbReference type="Google" id="ProtNLM"/>
    </source>
</evidence>
<dbReference type="STRING" id="1423726.FC07_GL002549"/>
<sequence>MAFYLDLTSLLATFAVDVTVYPPEPKEPGKWVDGAWQEPVQAEPVHLKEPVVPNSRVGLYSLNALIRETGVEIRYELVWISKGDYPIDTVVEHRGKRYLVRYVKDLKNYSNVSIYYLEAEENQQNGEL</sequence>
<reference evidence="1 2" key="1">
    <citation type="journal article" date="2015" name="Genome Announc.">
        <title>Expanding the biotechnology potential of lactobacilli through comparative genomics of 213 strains and associated genera.</title>
        <authorList>
            <person name="Sun Z."/>
            <person name="Harris H.M."/>
            <person name="McCann A."/>
            <person name="Guo C."/>
            <person name="Argimon S."/>
            <person name="Zhang W."/>
            <person name="Yang X."/>
            <person name="Jeffery I.B."/>
            <person name="Cooney J.C."/>
            <person name="Kagawa T.F."/>
            <person name="Liu W."/>
            <person name="Song Y."/>
            <person name="Salvetti E."/>
            <person name="Wrobel A."/>
            <person name="Rasinkangas P."/>
            <person name="Parkhill J."/>
            <person name="Rea M.C."/>
            <person name="O'Sullivan O."/>
            <person name="Ritari J."/>
            <person name="Douillard F.P."/>
            <person name="Paul Ross R."/>
            <person name="Yang R."/>
            <person name="Briner A.E."/>
            <person name="Felis G.E."/>
            <person name="de Vos W.M."/>
            <person name="Barrangou R."/>
            <person name="Klaenhammer T.R."/>
            <person name="Caufield P.W."/>
            <person name="Cui Y."/>
            <person name="Zhang H."/>
            <person name="O'Toole P.W."/>
        </authorList>
    </citation>
    <scope>NUCLEOTIDE SEQUENCE [LARGE SCALE GENOMIC DNA]</scope>
    <source>
        <strain evidence="1 2">DSM 20003</strain>
    </source>
</reference>
<comment type="caution">
    <text evidence="1">The sequence shown here is derived from an EMBL/GenBank/DDBJ whole genome shotgun (WGS) entry which is preliminary data.</text>
</comment>
<evidence type="ECO:0000313" key="2">
    <source>
        <dbReference type="Proteomes" id="UP000051461"/>
    </source>
</evidence>
<gene>
    <name evidence="1" type="ORF">FC07_GL002549</name>
</gene>
<name>A0A0R1H2S1_9LACO</name>
<organism evidence="1 2">
    <name type="scientific">Loigolactobacillus bifermentans DSM 20003</name>
    <dbReference type="NCBI Taxonomy" id="1423726"/>
    <lineage>
        <taxon>Bacteria</taxon>
        <taxon>Bacillati</taxon>
        <taxon>Bacillota</taxon>
        <taxon>Bacilli</taxon>
        <taxon>Lactobacillales</taxon>
        <taxon>Lactobacillaceae</taxon>
        <taxon>Loigolactobacillus</taxon>
    </lineage>
</organism>
<dbReference type="Proteomes" id="UP000051461">
    <property type="component" value="Unassembled WGS sequence"/>
</dbReference>
<proteinExistence type="predicted"/>
<protein>
    <recommendedName>
        <fullName evidence="3">Phage head-tail adaptor</fullName>
    </recommendedName>
</protein>
<keyword evidence="2" id="KW-1185">Reference proteome</keyword>
<evidence type="ECO:0000313" key="1">
    <source>
        <dbReference type="EMBL" id="KRK40800.1"/>
    </source>
</evidence>
<accession>A0A0R1H2S1</accession>